<evidence type="ECO:0000256" key="1">
    <source>
        <dbReference type="ARBA" id="ARBA00004240"/>
    </source>
</evidence>
<dbReference type="GO" id="GO:0016491">
    <property type="term" value="F:oxidoreductase activity"/>
    <property type="evidence" value="ECO:0007669"/>
    <property type="project" value="UniProtKB-KW"/>
</dbReference>
<keyword evidence="3" id="KW-0521">NADP</keyword>
<evidence type="ECO:0000256" key="3">
    <source>
        <dbReference type="ARBA" id="ARBA00022857"/>
    </source>
</evidence>
<organism evidence="8 9">
    <name type="scientific">Nannochloropsis salina CCMP1776</name>
    <dbReference type="NCBI Taxonomy" id="1027361"/>
    <lineage>
        <taxon>Eukaryota</taxon>
        <taxon>Sar</taxon>
        <taxon>Stramenopiles</taxon>
        <taxon>Ochrophyta</taxon>
        <taxon>Eustigmatophyceae</taxon>
        <taxon>Eustigmatales</taxon>
        <taxon>Monodopsidaceae</taxon>
        <taxon>Microchloropsis</taxon>
        <taxon>Microchloropsis salina</taxon>
    </lineage>
</organism>
<dbReference type="PROSITE" id="PS00061">
    <property type="entry name" value="ADH_SHORT"/>
    <property type="match status" value="1"/>
</dbReference>
<evidence type="ECO:0000256" key="5">
    <source>
        <dbReference type="RuleBase" id="RU000363"/>
    </source>
</evidence>
<accession>A0A4D9D743</accession>
<dbReference type="InterPro" id="IPR051019">
    <property type="entry name" value="VLCFA-Steroid_DH"/>
</dbReference>
<evidence type="ECO:0000256" key="4">
    <source>
        <dbReference type="ARBA" id="ARBA00023002"/>
    </source>
</evidence>
<gene>
    <name evidence="8" type="ORF">NSK_001572</name>
</gene>
<feature type="transmembrane region" description="Helical" evidence="7">
    <location>
        <begin position="57"/>
        <end position="79"/>
    </location>
</feature>
<dbReference type="Proteomes" id="UP000355283">
    <property type="component" value="Unassembled WGS sequence"/>
</dbReference>
<dbReference type="InterPro" id="IPR036291">
    <property type="entry name" value="NAD(P)-bd_dom_sf"/>
</dbReference>
<comment type="caution">
    <text evidence="8">The sequence shown here is derived from an EMBL/GenBank/DDBJ whole genome shotgun (WGS) entry which is preliminary data.</text>
</comment>
<dbReference type="InterPro" id="IPR020904">
    <property type="entry name" value="Sc_DH/Rdtase_CS"/>
</dbReference>
<feature type="transmembrane region" description="Helical" evidence="7">
    <location>
        <begin position="103"/>
        <end position="125"/>
    </location>
</feature>
<dbReference type="PRINTS" id="PR00080">
    <property type="entry name" value="SDRFAMILY"/>
</dbReference>
<dbReference type="Gene3D" id="3.40.50.720">
    <property type="entry name" value="NAD(P)-binding Rossmann-like Domain"/>
    <property type="match status" value="1"/>
</dbReference>
<feature type="transmembrane region" description="Helical" evidence="7">
    <location>
        <begin position="131"/>
        <end position="153"/>
    </location>
</feature>
<dbReference type="EMBL" id="SDOX01000006">
    <property type="protein sequence ID" value="TFJ87240.1"/>
    <property type="molecule type" value="Genomic_DNA"/>
</dbReference>
<keyword evidence="7" id="KW-0812">Transmembrane</keyword>
<dbReference type="FunFam" id="3.40.50.720:FF:000137">
    <property type="entry name" value="Hydroxysteroid (17-beta) dehydrogenase 3"/>
    <property type="match status" value="1"/>
</dbReference>
<reference evidence="8 9" key="1">
    <citation type="submission" date="2019-01" db="EMBL/GenBank/DDBJ databases">
        <title>Nuclear Genome Assembly of the Microalgal Biofuel strain Nannochloropsis salina CCMP1776.</title>
        <authorList>
            <person name="Hovde B."/>
        </authorList>
    </citation>
    <scope>NUCLEOTIDE SEQUENCE [LARGE SCALE GENOMIC DNA]</scope>
    <source>
        <strain evidence="8 9">CCMP1776</strain>
    </source>
</reference>
<dbReference type="GO" id="GO:0005783">
    <property type="term" value="C:endoplasmic reticulum"/>
    <property type="evidence" value="ECO:0007669"/>
    <property type="project" value="UniProtKB-SubCell"/>
</dbReference>
<sequence length="452" mass="49920">MNHPSAGVALVLVSSCVRGRGRVVAGDLLPRPRLAENLNSSHRVPGLRRNNAPHAPFVPPPFLGCLVLTRACSTLVSFLQEKRVVAQRPGISSTMGLDVKEKALLTFIAKVTFPLVVVMGPFVAYTRIWEYPFWFLGLITFAVLSTKALYYLVERLTRRRKDLPREYGKWAIVTGATSGIGEAFAHELAQRGMSILIISRTPAKLEKTKADILRNAPEGVEVEVLAFDFTCMPKADAFYLRLREVAASLHKRGGIGMLINNVGTNVEVPEFFHALPESEVLDIVRVNVEGTVRMTRTVLPFMADRRAGAIINVSSGSGNHPTPLLSTYAATKAFINEFSRSLHYEAKHVGIDVLVATPYYVSTPGMYNKPPGLLNCSSHRFVQDTLSVLGRYDSVYPYIAHAILGTLMDKYWATPAALFKSMNKTRMRALAKKQQQKEDSSSTQKAAYRPAA</sequence>
<feature type="region of interest" description="Disordered" evidence="6">
    <location>
        <begin position="430"/>
        <end position="452"/>
    </location>
</feature>
<protein>
    <submittedName>
        <fullName evidence="8">Uncharacterized protein</fullName>
    </submittedName>
</protein>
<dbReference type="PANTHER" id="PTHR43899">
    <property type="entry name" value="RH59310P"/>
    <property type="match status" value="1"/>
</dbReference>
<evidence type="ECO:0000256" key="2">
    <source>
        <dbReference type="ARBA" id="ARBA00006484"/>
    </source>
</evidence>
<dbReference type="SUPFAM" id="SSF51735">
    <property type="entry name" value="NAD(P)-binding Rossmann-fold domains"/>
    <property type="match status" value="1"/>
</dbReference>
<comment type="similarity">
    <text evidence="2 5">Belongs to the short-chain dehydrogenases/reductases (SDR) family.</text>
</comment>
<keyword evidence="4" id="KW-0560">Oxidoreductase</keyword>
<dbReference type="PRINTS" id="PR00081">
    <property type="entry name" value="GDHRDH"/>
</dbReference>
<evidence type="ECO:0000313" key="9">
    <source>
        <dbReference type="Proteomes" id="UP000355283"/>
    </source>
</evidence>
<keyword evidence="7" id="KW-0472">Membrane</keyword>
<name>A0A4D9D743_9STRA</name>
<dbReference type="CDD" id="cd05356">
    <property type="entry name" value="17beta-HSD1_like_SDR_c"/>
    <property type="match status" value="1"/>
</dbReference>
<keyword evidence="9" id="KW-1185">Reference proteome</keyword>
<evidence type="ECO:0000313" key="8">
    <source>
        <dbReference type="EMBL" id="TFJ87240.1"/>
    </source>
</evidence>
<dbReference type="AlphaFoldDB" id="A0A4D9D743"/>
<dbReference type="Pfam" id="PF00106">
    <property type="entry name" value="adh_short"/>
    <property type="match status" value="1"/>
</dbReference>
<dbReference type="InterPro" id="IPR002347">
    <property type="entry name" value="SDR_fam"/>
</dbReference>
<dbReference type="PANTHER" id="PTHR43899:SF13">
    <property type="entry name" value="RH59310P"/>
    <property type="match status" value="1"/>
</dbReference>
<comment type="subcellular location">
    <subcellularLocation>
        <location evidence="1">Endoplasmic reticulum</location>
    </subcellularLocation>
</comment>
<evidence type="ECO:0000256" key="6">
    <source>
        <dbReference type="SAM" id="MobiDB-lite"/>
    </source>
</evidence>
<evidence type="ECO:0000256" key="7">
    <source>
        <dbReference type="SAM" id="Phobius"/>
    </source>
</evidence>
<keyword evidence="7" id="KW-1133">Transmembrane helix</keyword>
<proteinExistence type="inferred from homology"/>
<dbReference type="OrthoDB" id="5545019at2759"/>